<sequence length="64" mass="7011">MACALIHFDTSVDTRVSKYPVHVVLSASVEHGRGRHHGKLGTPFTQMKMGCNEVQNSKTNVNGM</sequence>
<proteinExistence type="predicted"/>
<accession>A0A8T0HU74</accession>
<keyword evidence="2" id="KW-1185">Reference proteome</keyword>
<comment type="caution">
    <text evidence="1">The sequence shown here is derived from an EMBL/GenBank/DDBJ whole genome shotgun (WGS) entry which is preliminary data.</text>
</comment>
<gene>
    <name evidence="1" type="ORF">KC19_VG273500</name>
</gene>
<dbReference type="AlphaFoldDB" id="A0A8T0HU74"/>
<reference evidence="1" key="1">
    <citation type="submission" date="2020-06" db="EMBL/GenBank/DDBJ databases">
        <title>WGS assembly of Ceratodon purpureus strain R40.</title>
        <authorList>
            <person name="Carey S.B."/>
            <person name="Jenkins J."/>
            <person name="Shu S."/>
            <person name="Lovell J.T."/>
            <person name="Sreedasyam A."/>
            <person name="Maumus F."/>
            <person name="Tiley G.P."/>
            <person name="Fernandez-Pozo N."/>
            <person name="Barry K."/>
            <person name="Chen C."/>
            <person name="Wang M."/>
            <person name="Lipzen A."/>
            <person name="Daum C."/>
            <person name="Saski C.A."/>
            <person name="Payton A.C."/>
            <person name="Mcbreen J.C."/>
            <person name="Conrad R.E."/>
            <person name="Kollar L.M."/>
            <person name="Olsson S."/>
            <person name="Huttunen S."/>
            <person name="Landis J.B."/>
            <person name="Wickett N.J."/>
            <person name="Johnson M.G."/>
            <person name="Rensing S.A."/>
            <person name="Grimwood J."/>
            <person name="Schmutz J."/>
            <person name="Mcdaniel S.F."/>
        </authorList>
    </citation>
    <scope>NUCLEOTIDE SEQUENCE</scope>
    <source>
        <strain evidence="1">R40</strain>
    </source>
</reference>
<dbReference type="Proteomes" id="UP000822688">
    <property type="component" value="Chromosome V"/>
</dbReference>
<evidence type="ECO:0000313" key="1">
    <source>
        <dbReference type="EMBL" id="KAG0574580.1"/>
    </source>
</evidence>
<dbReference type="EMBL" id="CM026426">
    <property type="protein sequence ID" value="KAG0574580.1"/>
    <property type="molecule type" value="Genomic_DNA"/>
</dbReference>
<name>A0A8T0HU74_CERPU</name>
<protein>
    <submittedName>
        <fullName evidence="1">Uncharacterized protein</fullName>
    </submittedName>
</protein>
<evidence type="ECO:0000313" key="2">
    <source>
        <dbReference type="Proteomes" id="UP000822688"/>
    </source>
</evidence>
<organism evidence="1 2">
    <name type="scientific">Ceratodon purpureus</name>
    <name type="common">Fire moss</name>
    <name type="synonym">Dicranum purpureum</name>
    <dbReference type="NCBI Taxonomy" id="3225"/>
    <lineage>
        <taxon>Eukaryota</taxon>
        <taxon>Viridiplantae</taxon>
        <taxon>Streptophyta</taxon>
        <taxon>Embryophyta</taxon>
        <taxon>Bryophyta</taxon>
        <taxon>Bryophytina</taxon>
        <taxon>Bryopsida</taxon>
        <taxon>Dicranidae</taxon>
        <taxon>Pseudoditrichales</taxon>
        <taxon>Ditrichaceae</taxon>
        <taxon>Ceratodon</taxon>
    </lineage>
</organism>